<dbReference type="Gene3D" id="3.40.50.720">
    <property type="entry name" value="NAD(P)-binding Rossmann-like Domain"/>
    <property type="match status" value="1"/>
</dbReference>
<protein>
    <recommendedName>
        <fullName evidence="3">NmrA-like domain-containing protein</fullName>
    </recommendedName>
</protein>
<accession>A0AAJ0AP68</accession>
<comment type="caution">
    <text evidence="4">The sequence shown here is derived from an EMBL/GenBank/DDBJ whole genome shotgun (WGS) entry which is preliminary data.</text>
</comment>
<name>A0AAJ0AP68_9PEZI</name>
<sequence length="257" mass="27741">MLSFNRIAIYGHRGWASSKITEALIASGAPIRIIYCPGSDISSLPSSITSVEVDVEDEKALVNALHDIDIVTSLVGHEGVKRQHAFVKTIPKTDVKLFSPSELAGRYYEQGLKIGVNKAKRQVEEASIAAGIPTMLVLLGNFAEFALNTPGMDVDLPGNRIVYSGNSAEEIVDLRAISISELKATGNDFATAPKQKHGTPPQASVLSLDKVNTEIWGTGEQAKMVGADIWDVEGYKKATLEVLVVRGKLEAYRQLPP</sequence>
<dbReference type="PANTHER" id="PTHR47706">
    <property type="entry name" value="NMRA-LIKE FAMILY PROTEIN"/>
    <property type="match status" value="1"/>
</dbReference>
<feature type="domain" description="NmrA-like" evidence="3">
    <location>
        <begin position="6"/>
        <end position="145"/>
    </location>
</feature>
<dbReference type="InterPro" id="IPR051609">
    <property type="entry name" value="NmrA/Isoflavone_reductase-like"/>
</dbReference>
<dbReference type="AlphaFoldDB" id="A0AAJ0AP68"/>
<dbReference type="Pfam" id="PF05368">
    <property type="entry name" value="NmrA"/>
    <property type="match status" value="1"/>
</dbReference>
<keyword evidence="5" id="KW-1185">Reference proteome</keyword>
<dbReference type="SUPFAM" id="SSF51735">
    <property type="entry name" value="NAD(P)-binding Rossmann-fold domains"/>
    <property type="match status" value="1"/>
</dbReference>
<evidence type="ECO:0000313" key="4">
    <source>
        <dbReference type="EMBL" id="KAK1676835.1"/>
    </source>
</evidence>
<reference evidence="4" key="1">
    <citation type="submission" date="2021-06" db="EMBL/GenBank/DDBJ databases">
        <title>Comparative genomics, transcriptomics and evolutionary studies reveal genomic signatures of adaptation to plant cell wall in hemibiotrophic fungi.</title>
        <authorList>
            <consortium name="DOE Joint Genome Institute"/>
            <person name="Baroncelli R."/>
            <person name="Diaz J.F."/>
            <person name="Benocci T."/>
            <person name="Peng M."/>
            <person name="Battaglia E."/>
            <person name="Haridas S."/>
            <person name="Andreopoulos W."/>
            <person name="Labutti K."/>
            <person name="Pangilinan J."/>
            <person name="Floch G.L."/>
            <person name="Makela M.R."/>
            <person name="Henrissat B."/>
            <person name="Grigoriev I.V."/>
            <person name="Crouch J.A."/>
            <person name="De Vries R.P."/>
            <person name="Sukno S.A."/>
            <person name="Thon M.R."/>
        </authorList>
    </citation>
    <scope>NUCLEOTIDE SEQUENCE</scope>
    <source>
        <strain evidence="4">CBS 193.32</strain>
    </source>
</reference>
<keyword evidence="1" id="KW-0521">NADP</keyword>
<organism evidence="4 5">
    <name type="scientific">Colletotrichum godetiae</name>
    <dbReference type="NCBI Taxonomy" id="1209918"/>
    <lineage>
        <taxon>Eukaryota</taxon>
        <taxon>Fungi</taxon>
        <taxon>Dikarya</taxon>
        <taxon>Ascomycota</taxon>
        <taxon>Pezizomycotina</taxon>
        <taxon>Sordariomycetes</taxon>
        <taxon>Hypocreomycetidae</taxon>
        <taxon>Glomerellales</taxon>
        <taxon>Glomerellaceae</taxon>
        <taxon>Colletotrichum</taxon>
        <taxon>Colletotrichum acutatum species complex</taxon>
    </lineage>
</organism>
<dbReference type="InterPro" id="IPR008030">
    <property type="entry name" value="NmrA-like"/>
</dbReference>
<evidence type="ECO:0000313" key="5">
    <source>
        <dbReference type="Proteomes" id="UP001224890"/>
    </source>
</evidence>
<keyword evidence="2" id="KW-0560">Oxidoreductase</keyword>
<dbReference type="InterPro" id="IPR036291">
    <property type="entry name" value="NAD(P)-bd_dom_sf"/>
</dbReference>
<dbReference type="Proteomes" id="UP001224890">
    <property type="component" value="Unassembled WGS sequence"/>
</dbReference>
<gene>
    <name evidence="4" type="ORF">BDP55DRAFT_741314</name>
</gene>
<dbReference type="EMBL" id="JAHMHR010000016">
    <property type="protein sequence ID" value="KAK1676835.1"/>
    <property type="molecule type" value="Genomic_DNA"/>
</dbReference>
<proteinExistence type="predicted"/>
<evidence type="ECO:0000259" key="3">
    <source>
        <dbReference type="Pfam" id="PF05368"/>
    </source>
</evidence>
<dbReference type="PANTHER" id="PTHR47706:SF9">
    <property type="entry name" value="NMRA-LIKE DOMAIN-CONTAINING PROTEIN-RELATED"/>
    <property type="match status" value="1"/>
</dbReference>
<dbReference type="GeneID" id="85464962"/>
<dbReference type="RefSeq" id="XP_060430838.1">
    <property type="nucleotide sequence ID" value="XM_060580436.1"/>
</dbReference>
<dbReference type="GO" id="GO:0016491">
    <property type="term" value="F:oxidoreductase activity"/>
    <property type="evidence" value="ECO:0007669"/>
    <property type="project" value="UniProtKB-KW"/>
</dbReference>
<evidence type="ECO:0000256" key="1">
    <source>
        <dbReference type="ARBA" id="ARBA00022857"/>
    </source>
</evidence>
<evidence type="ECO:0000256" key="2">
    <source>
        <dbReference type="ARBA" id="ARBA00023002"/>
    </source>
</evidence>